<dbReference type="InterPro" id="IPR013087">
    <property type="entry name" value="Znf_C2H2_type"/>
</dbReference>
<organism evidence="2">
    <name type="scientific">marine sediment metagenome</name>
    <dbReference type="NCBI Taxonomy" id="412755"/>
    <lineage>
        <taxon>unclassified sequences</taxon>
        <taxon>metagenomes</taxon>
        <taxon>ecological metagenomes</taxon>
    </lineage>
</organism>
<dbReference type="InterPro" id="IPR036236">
    <property type="entry name" value="Znf_C2H2_sf"/>
</dbReference>
<protein>
    <recommendedName>
        <fullName evidence="1">C2H2-type domain-containing protein</fullName>
    </recommendedName>
</protein>
<proteinExistence type="predicted"/>
<comment type="caution">
    <text evidence="2">The sequence shown here is derived from an EMBL/GenBank/DDBJ whole genome shotgun (WGS) entry which is preliminary data.</text>
</comment>
<accession>X0ZXI6</accession>
<reference evidence="2" key="1">
    <citation type="journal article" date="2014" name="Front. Microbiol.">
        <title>High frequency of phylogenetically diverse reductive dehalogenase-homologous genes in deep subseafloor sedimentary metagenomes.</title>
        <authorList>
            <person name="Kawai M."/>
            <person name="Futagami T."/>
            <person name="Toyoda A."/>
            <person name="Takaki Y."/>
            <person name="Nishi S."/>
            <person name="Hori S."/>
            <person name="Arai W."/>
            <person name="Tsubouchi T."/>
            <person name="Morono Y."/>
            <person name="Uchiyama I."/>
            <person name="Ito T."/>
            <person name="Fujiyama A."/>
            <person name="Inagaki F."/>
            <person name="Takami H."/>
        </authorList>
    </citation>
    <scope>NUCLEOTIDE SEQUENCE</scope>
    <source>
        <strain evidence="2">Expedition CK06-06</strain>
    </source>
</reference>
<dbReference type="Pfam" id="PF00096">
    <property type="entry name" value="zf-C2H2"/>
    <property type="match status" value="1"/>
</dbReference>
<evidence type="ECO:0000259" key="1">
    <source>
        <dbReference type="PROSITE" id="PS50157"/>
    </source>
</evidence>
<dbReference type="AlphaFoldDB" id="X0ZXI6"/>
<dbReference type="EMBL" id="BART01001243">
    <property type="protein sequence ID" value="GAG65188.1"/>
    <property type="molecule type" value="Genomic_DNA"/>
</dbReference>
<gene>
    <name evidence="2" type="ORF">S01H4_04586</name>
</gene>
<feature type="non-terminal residue" evidence="2">
    <location>
        <position position="1"/>
    </location>
</feature>
<dbReference type="PROSITE" id="PS50157">
    <property type="entry name" value="ZINC_FINGER_C2H2_2"/>
    <property type="match status" value="1"/>
</dbReference>
<name>X0ZXI6_9ZZZZ</name>
<dbReference type="Gene3D" id="3.30.160.60">
    <property type="entry name" value="Classic Zinc Finger"/>
    <property type="match status" value="1"/>
</dbReference>
<sequence>VFFEYPIYGRLIRHKCKKHSTKENSKKKNHIKVKIPLFIIKDNFSCPICGKIFSKKNQLVDHIKQLKKSDEAHHNFYNNKLNLMTDSEILNYDLNKNLSENENKNHYRPTFGKITIVNKKSSK</sequence>
<feature type="domain" description="C2H2-type" evidence="1">
    <location>
        <begin position="44"/>
        <end position="72"/>
    </location>
</feature>
<dbReference type="SUPFAM" id="SSF57667">
    <property type="entry name" value="beta-beta-alpha zinc fingers"/>
    <property type="match status" value="1"/>
</dbReference>
<evidence type="ECO:0000313" key="2">
    <source>
        <dbReference type="EMBL" id="GAG65188.1"/>
    </source>
</evidence>